<dbReference type="PANTHER" id="PTHR38454">
    <property type="entry name" value="INTEGRAL MEMBRANE PROTEIN-RELATED"/>
    <property type="match status" value="1"/>
</dbReference>
<evidence type="ECO:0000313" key="2">
    <source>
        <dbReference type="EMBL" id="KIL43104.1"/>
    </source>
</evidence>
<comment type="caution">
    <text evidence="2">The sequence shown here is derived from an EMBL/GenBank/DDBJ whole genome shotgun (WGS) entry which is preliminary data.</text>
</comment>
<evidence type="ECO:0000313" key="3">
    <source>
        <dbReference type="Proteomes" id="UP000031972"/>
    </source>
</evidence>
<evidence type="ECO:0000256" key="1">
    <source>
        <dbReference type="SAM" id="Phobius"/>
    </source>
</evidence>
<keyword evidence="1" id="KW-0812">Transmembrane</keyword>
<keyword evidence="1" id="KW-0472">Membrane</keyword>
<organism evidence="2 3">
    <name type="scientific">Jeotgalibacillus campisalis</name>
    <dbReference type="NCBI Taxonomy" id="220754"/>
    <lineage>
        <taxon>Bacteria</taxon>
        <taxon>Bacillati</taxon>
        <taxon>Bacillota</taxon>
        <taxon>Bacilli</taxon>
        <taxon>Bacillales</taxon>
        <taxon>Caryophanaceae</taxon>
        <taxon>Jeotgalibacillus</taxon>
    </lineage>
</organism>
<feature type="transmembrane region" description="Helical" evidence="1">
    <location>
        <begin position="241"/>
        <end position="264"/>
    </location>
</feature>
<feature type="transmembrane region" description="Helical" evidence="1">
    <location>
        <begin position="109"/>
        <end position="134"/>
    </location>
</feature>
<accession>A0A0C2RMW3</accession>
<reference evidence="2 3" key="1">
    <citation type="submission" date="2015-01" db="EMBL/GenBank/DDBJ databases">
        <title>Jeotgalibacillus campisalis genome sequencing.</title>
        <authorList>
            <person name="Goh K.M."/>
            <person name="Chan K.-G."/>
            <person name="Yaakop A.S."/>
            <person name="Ee R."/>
            <person name="Gan H.M."/>
            <person name="Chan C.S."/>
        </authorList>
    </citation>
    <scope>NUCLEOTIDE SEQUENCE [LARGE SCALE GENOMIC DNA]</scope>
    <source>
        <strain evidence="2 3">SF-57</strain>
    </source>
</reference>
<feature type="transmembrane region" description="Helical" evidence="1">
    <location>
        <begin position="373"/>
        <end position="390"/>
    </location>
</feature>
<feature type="transmembrane region" description="Helical" evidence="1">
    <location>
        <begin position="402"/>
        <end position="419"/>
    </location>
</feature>
<proteinExistence type="predicted"/>
<gene>
    <name evidence="2" type="ORF">KR50_35070</name>
</gene>
<feature type="transmembrane region" description="Helical" evidence="1">
    <location>
        <begin position="191"/>
        <end position="221"/>
    </location>
</feature>
<dbReference type="InterPro" id="IPR018580">
    <property type="entry name" value="Uncharacterised_YfhO"/>
</dbReference>
<feature type="transmembrane region" description="Helical" evidence="1">
    <location>
        <begin position="348"/>
        <end position="366"/>
    </location>
</feature>
<feature type="transmembrane region" description="Helical" evidence="1">
    <location>
        <begin position="842"/>
        <end position="860"/>
    </location>
</feature>
<dbReference type="PATRIC" id="fig|220754.4.peg.3520"/>
<dbReference type="AlphaFoldDB" id="A0A0C2RMW3"/>
<evidence type="ECO:0008006" key="4">
    <source>
        <dbReference type="Google" id="ProtNLM"/>
    </source>
</evidence>
<feature type="transmembrane region" description="Helical" evidence="1">
    <location>
        <begin position="140"/>
        <end position="159"/>
    </location>
</feature>
<feature type="transmembrane region" description="Helical" evidence="1">
    <location>
        <begin position="312"/>
        <end position="336"/>
    </location>
</feature>
<keyword evidence="3" id="KW-1185">Reference proteome</keyword>
<dbReference type="PANTHER" id="PTHR38454:SF1">
    <property type="entry name" value="INTEGRAL MEMBRANE PROTEIN"/>
    <property type="match status" value="1"/>
</dbReference>
<keyword evidence="1" id="KW-1133">Transmembrane helix</keyword>
<sequence>MITKKQLLFLILAAFGAAFFSHFFFLKEWWHDSYMIGPNDGLNQIAPFKELFYNEWTSGSFFYSFSFGMGAGIYSQLGYYYSTNLFYILTVAVVYVLELTRIIDSPDVLFWAQASVWLSVIRVTGIIVVTSLVFRYMKINLIPAFAGATIYAVNVIYFRHVAYWEFFADTFFWIPLLVLGVEKIIREKKPVWFIAAVSLTVFTNFYFAYINLIFIAIYIVFRWFIRLEKKEAPIRSQLKQLILGGLLGFGVGSVGFVPAVYGYLNNQRPPFENDIPLFYETIENVLFSSLSLLLPAIFVLLIWMWSFYRNRLFLLFASISFVLIVLHFSPLAGSLFNGFSAPRNRFEYLAFFTIGGMTAVGLQLLGSAKKNQLVIAAVLGVAVYYHFYTSVDGRFMEDTNKALVILVHAAILLLAFLLYGWTKKPIYGYALIAVLIIGNLVVMNNHQRIVLYENGGLERANRDYLLSEDYKHAEQEALIKELQAQDQTVMPRLDWRGEDLRNNIPLIQGFYGTSAYSSIHNKHILLFYYEDMEIDIEHESVSRYSGFGDRANLYSLLRGKYLMHAKANEEEIIPYGFEEVLQSDNYIIYENTNVLPFIKTSSEIYDEDQVRKADIPSREQAMLSGIVVKDIDQETEVLEPGENLLERASIEPVNATYENGQLTVGKDGGGLDFILDEAGEEWEDLYLSFFLENNDRVAPMMKVKVNEFETIRKSHRSLYRTAENNLTIRVSGADTVSFRIREGSYTLEELELYGESYETLEEAAQKESPETHQTDLSGNRISLQFNNWENDSHLTLPIPYELGWRVKVNGETRDVLETNFAFLGTEIDEGENTVEFVYYPPFFKSTLAIALLSILATVVWNRRLQRNNRHSSASGKTNKWW</sequence>
<dbReference type="EMBL" id="JXRR01000022">
    <property type="protein sequence ID" value="KIL43104.1"/>
    <property type="molecule type" value="Genomic_DNA"/>
</dbReference>
<dbReference type="Pfam" id="PF09586">
    <property type="entry name" value="YfhO"/>
    <property type="match status" value="1"/>
</dbReference>
<feature type="transmembrane region" description="Helical" evidence="1">
    <location>
        <begin position="79"/>
        <end position="97"/>
    </location>
</feature>
<dbReference type="Proteomes" id="UP000031972">
    <property type="component" value="Unassembled WGS sequence"/>
</dbReference>
<feature type="transmembrane region" description="Helical" evidence="1">
    <location>
        <begin position="426"/>
        <end position="443"/>
    </location>
</feature>
<protein>
    <recommendedName>
        <fullName evidence="4">YfhO family protein</fullName>
    </recommendedName>
</protein>
<feature type="transmembrane region" description="Helical" evidence="1">
    <location>
        <begin position="7"/>
        <end position="25"/>
    </location>
</feature>
<dbReference type="RefSeq" id="WP_052477188.1">
    <property type="nucleotide sequence ID" value="NZ_JXRR01000022.1"/>
</dbReference>
<dbReference type="OrthoDB" id="9815466at2"/>
<name>A0A0C2RMW3_9BACL</name>
<feature type="transmembrane region" description="Helical" evidence="1">
    <location>
        <begin position="284"/>
        <end position="305"/>
    </location>
</feature>